<reference evidence="16" key="1">
    <citation type="journal article" date="2020" name="Fungal Divers.">
        <title>Resolving the Mortierellaceae phylogeny through synthesis of multi-gene phylogenetics and phylogenomics.</title>
        <authorList>
            <person name="Vandepol N."/>
            <person name="Liber J."/>
            <person name="Desiro A."/>
            <person name="Na H."/>
            <person name="Kennedy M."/>
            <person name="Barry K."/>
            <person name="Grigoriev I.V."/>
            <person name="Miller A.N."/>
            <person name="O'Donnell K."/>
            <person name="Stajich J.E."/>
            <person name="Bonito G."/>
        </authorList>
    </citation>
    <scope>NUCLEOTIDE SEQUENCE</scope>
    <source>
        <strain evidence="16">KOD1015</strain>
    </source>
</reference>
<dbReference type="GO" id="GO:0005741">
    <property type="term" value="C:mitochondrial outer membrane"/>
    <property type="evidence" value="ECO:0007669"/>
    <property type="project" value="UniProtKB-SubCell"/>
</dbReference>
<evidence type="ECO:0000313" key="16">
    <source>
        <dbReference type="EMBL" id="KAF9583951.1"/>
    </source>
</evidence>
<feature type="region of interest" description="Disordered" evidence="14">
    <location>
        <begin position="225"/>
        <end position="244"/>
    </location>
</feature>
<keyword evidence="8" id="KW-0663">Pyridoxal phosphate</keyword>
<dbReference type="AlphaFoldDB" id="A0A9P6FZB4"/>
<evidence type="ECO:0000256" key="3">
    <source>
        <dbReference type="ARBA" id="ARBA00007103"/>
    </source>
</evidence>
<proteinExistence type="inferred from homology"/>
<dbReference type="OrthoDB" id="10259545at2759"/>
<feature type="domain" description="Tryptophan synthase beta chain-like PALP" evidence="15">
    <location>
        <begin position="90"/>
        <end position="419"/>
    </location>
</feature>
<dbReference type="CDD" id="cd01561">
    <property type="entry name" value="CBS_like"/>
    <property type="match status" value="1"/>
</dbReference>
<comment type="cofactor">
    <cofactor evidence="1">
        <name>pyridoxal 5'-phosphate</name>
        <dbReference type="ChEBI" id="CHEBI:597326"/>
    </cofactor>
</comment>
<gene>
    <name evidence="16" type="ORF">BGW38_008042</name>
</gene>
<evidence type="ECO:0000259" key="15">
    <source>
        <dbReference type="Pfam" id="PF00291"/>
    </source>
</evidence>
<evidence type="ECO:0000256" key="12">
    <source>
        <dbReference type="ARBA" id="ARBA00047931"/>
    </source>
</evidence>
<comment type="subcellular location">
    <subcellularLocation>
        <location evidence="2">Mitochondrion outer membrane</location>
        <topology evidence="2">Single-pass membrane protein</topology>
    </subcellularLocation>
</comment>
<evidence type="ECO:0000256" key="6">
    <source>
        <dbReference type="ARBA" id="ARBA00022692"/>
    </source>
</evidence>
<accession>A0A9P6FZB4</accession>
<keyword evidence="7" id="KW-1000">Mitochondrion outer membrane</keyword>
<dbReference type="FunFam" id="3.40.50.1100:FF:000049">
    <property type="entry name" value="Cysteine synthase, putative"/>
    <property type="match status" value="1"/>
</dbReference>
<keyword evidence="10" id="KW-0496">Mitochondrion</keyword>
<evidence type="ECO:0000256" key="5">
    <source>
        <dbReference type="ARBA" id="ARBA00022679"/>
    </source>
</evidence>
<dbReference type="Proteomes" id="UP000780801">
    <property type="component" value="Unassembled WGS sequence"/>
</dbReference>
<dbReference type="FunFam" id="3.40.50.1100:FF:000096">
    <property type="entry name" value="Related to cysteine synthase"/>
    <property type="match status" value="1"/>
</dbReference>
<organism evidence="16 17">
    <name type="scientific">Lunasporangiospora selenospora</name>
    <dbReference type="NCBI Taxonomy" id="979761"/>
    <lineage>
        <taxon>Eukaryota</taxon>
        <taxon>Fungi</taxon>
        <taxon>Fungi incertae sedis</taxon>
        <taxon>Mucoromycota</taxon>
        <taxon>Mortierellomycotina</taxon>
        <taxon>Mortierellomycetes</taxon>
        <taxon>Mortierellales</taxon>
        <taxon>Mortierellaceae</taxon>
        <taxon>Lunasporangiospora</taxon>
    </lineage>
</organism>
<evidence type="ECO:0000256" key="1">
    <source>
        <dbReference type="ARBA" id="ARBA00001933"/>
    </source>
</evidence>
<feature type="region of interest" description="Disordered" evidence="14">
    <location>
        <begin position="44"/>
        <end position="64"/>
    </location>
</feature>
<dbReference type="SUPFAM" id="SSF53686">
    <property type="entry name" value="Tryptophan synthase beta subunit-like PLP-dependent enzymes"/>
    <property type="match status" value="1"/>
</dbReference>
<comment type="similarity">
    <text evidence="3">Belongs to the cysteine synthase/cystathionine beta-synthase family.</text>
</comment>
<evidence type="ECO:0000256" key="9">
    <source>
        <dbReference type="ARBA" id="ARBA00022989"/>
    </source>
</evidence>
<evidence type="ECO:0000256" key="14">
    <source>
        <dbReference type="SAM" id="MobiDB-lite"/>
    </source>
</evidence>
<evidence type="ECO:0000256" key="11">
    <source>
        <dbReference type="ARBA" id="ARBA00023136"/>
    </source>
</evidence>
<evidence type="ECO:0000256" key="10">
    <source>
        <dbReference type="ARBA" id="ARBA00023128"/>
    </source>
</evidence>
<dbReference type="InterPro" id="IPR036052">
    <property type="entry name" value="TrpB-like_PALP_sf"/>
</dbReference>
<keyword evidence="11" id="KW-0472">Membrane</keyword>
<keyword evidence="17" id="KW-1185">Reference proteome</keyword>
<dbReference type="Pfam" id="PF00291">
    <property type="entry name" value="PALP"/>
    <property type="match status" value="1"/>
</dbReference>
<keyword evidence="6" id="KW-0812">Transmembrane</keyword>
<dbReference type="Gene3D" id="3.40.50.1100">
    <property type="match status" value="2"/>
</dbReference>
<keyword evidence="9" id="KW-1133">Transmembrane helix</keyword>
<dbReference type="PANTHER" id="PTHR10314">
    <property type="entry name" value="CYSTATHIONINE BETA-SYNTHASE"/>
    <property type="match status" value="1"/>
</dbReference>
<dbReference type="InterPro" id="IPR050214">
    <property type="entry name" value="Cys_Synth/Cystath_Beta-Synth"/>
</dbReference>
<evidence type="ECO:0000256" key="7">
    <source>
        <dbReference type="ARBA" id="ARBA00022787"/>
    </source>
</evidence>
<protein>
    <recommendedName>
        <fullName evidence="4">cysteine synthase</fullName>
        <ecNumber evidence="4">2.5.1.47</ecNumber>
    </recommendedName>
    <alternativeName>
        <fullName evidence="13">Cysteine synthase-like protein</fullName>
    </alternativeName>
</protein>
<name>A0A9P6FZB4_9FUNG</name>
<evidence type="ECO:0000313" key="17">
    <source>
        <dbReference type="Proteomes" id="UP000780801"/>
    </source>
</evidence>
<dbReference type="GO" id="GO:0004124">
    <property type="term" value="F:cysteine synthase activity"/>
    <property type="evidence" value="ECO:0007669"/>
    <property type="project" value="UniProtKB-EC"/>
</dbReference>
<evidence type="ECO:0000256" key="8">
    <source>
        <dbReference type="ARBA" id="ARBA00022898"/>
    </source>
</evidence>
<dbReference type="EC" id="2.5.1.47" evidence="4"/>
<sequence length="452" mass="48846">MFESVALSDKNKHIAIGAALGIFFTLSTTAVLLATKGINDLSQENSRRRSGLGKDRTGSGLGRRSSISESIGNFISFGRVDRSDSVCDGVSGLIGNTPMMRIKSLSEATGCEILAKAEFLNPGGSTKDRVALNMINTAEKNHTLTPGNGSTIFEGTVGSTGISLAMIAKARGYNAWIVMPDDVALEKSQLLEKLGAHVEKVRPVSIVDKNQFVNLAKRRALEFGKDDSNEASSSSSESTSESKKTGFFADQFENLANFEAHYTTTGPEIYRQTHGNVDAVVMGAGTGGTLAGVAKYLKSRLPNIKTYLVDPQGSGLFNKVKYNIMYSSTEKEGTRKRHQVDTVVEGVGINRLTRNFAMSEGLIDDAIRVSDQEAVDMARYLVHQEGLFIGSSSAVNCVGAVRIARELGPGHTIVTLLCDSGQRHLTKFWNDEYLEKQGLVVKENVDNLDFLV</sequence>
<evidence type="ECO:0000256" key="13">
    <source>
        <dbReference type="ARBA" id="ARBA00078545"/>
    </source>
</evidence>
<evidence type="ECO:0000256" key="4">
    <source>
        <dbReference type="ARBA" id="ARBA00012681"/>
    </source>
</evidence>
<evidence type="ECO:0000256" key="2">
    <source>
        <dbReference type="ARBA" id="ARBA00004572"/>
    </source>
</evidence>
<dbReference type="InterPro" id="IPR001926">
    <property type="entry name" value="TrpB-like_PALP"/>
</dbReference>
<comment type="caution">
    <text evidence="16">The sequence shown here is derived from an EMBL/GenBank/DDBJ whole genome shotgun (WGS) entry which is preliminary data.</text>
</comment>
<dbReference type="EMBL" id="JAABOA010000542">
    <property type="protein sequence ID" value="KAF9583951.1"/>
    <property type="molecule type" value="Genomic_DNA"/>
</dbReference>
<comment type="catalytic activity">
    <reaction evidence="12">
        <text>O-acetyl-L-serine + hydrogen sulfide = L-cysteine + acetate</text>
        <dbReference type="Rhea" id="RHEA:14829"/>
        <dbReference type="ChEBI" id="CHEBI:29919"/>
        <dbReference type="ChEBI" id="CHEBI:30089"/>
        <dbReference type="ChEBI" id="CHEBI:35235"/>
        <dbReference type="ChEBI" id="CHEBI:58340"/>
        <dbReference type="EC" id="2.5.1.47"/>
    </reaction>
</comment>
<keyword evidence="5" id="KW-0808">Transferase</keyword>